<reference evidence="7 8" key="1">
    <citation type="journal article" date="2016" name="Nat. Commun.">
        <title>Thousands of microbial genomes shed light on interconnected biogeochemical processes in an aquifer system.</title>
        <authorList>
            <person name="Anantharaman K."/>
            <person name="Brown C.T."/>
            <person name="Hug L.A."/>
            <person name="Sharon I."/>
            <person name="Castelle C.J."/>
            <person name="Probst A.J."/>
            <person name="Thomas B.C."/>
            <person name="Singh A."/>
            <person name="Wilkins M.J."/>
            <person name="Karaoz U."/>
            <person name="Brodie E.L."/>
            <person name="Williams K.H."/>
            <person name="Hubbard S.S."/>
            <person name="Banfield J.F."/>
        </authorList>
    </citation>
    <scope>NUCLEOTIDE SEQUENCE [LARGE SCALE GENOMIC DNA]</scope>
</reference>
<dbReference type="GO" id="GO:0022857">
    <property type="term" value="F:transmembrane transporter activity"/>
    <property type="evidence" value="ECO:0007669"/>
    <property type="project" value="InterPro"/>
</dbReference>
<dbReference type="Gene3D" id="2.40.50.100">
    <property type="match status" value="1"/>
</dbReference>
<evidence type="ECO:0000313" key="7">
    <source>
        <dbReference type="EMBL" id="OGZ00526.1"/>
    </source>
</evidence>
<dbReference type="InterPro" id="IPR058792">
    <property type="entry name" value="Beta-barrel_RND_2"/>
</dbReference>
<dbReference type="Pfam" id="PF25954">
    <property type="entry name" value="Beta-barrel_RND_2"/>
    <property type="match status" value="1"/>
</dbReference>
<evidence type="ECO:0000256" key="3">
    <source>
        <dbReference type="ARBA" id="ARBA00023054"/>
    </source>
</evidence>
<organism evidence="7 8">
    <name type="scientific">Candidatus Liptonbacteria bacterium RIFCSPLOWO2_01_FULL_53_13</name>
    <dbReference type="NCBI Taxonomy" id="1798651"/>
    <lineage>
        <taxon>Bacteria</taxon>
        <taxon>Candidatus Liptoniibacteriota</taxon>
    </lineage>
</organism>
<feature type="non-terminal residue" evidence="7">
    <location>
        <position position="498"/>
    </location>
</feature>
<evidence type="ECO:0000256" key="4">
    <source>
        <dbReference type="SAM" id="Coils"/>
    </source>
</evidence>
<feature type="domain" description="CusB-like beta-barrel" evidence="6">
    <location>
        <begin position="363"/>
        <end position="440"/>
    </location>
</feature>
<evidence type="ECO:0000256" key="5">
    <source>
        <dbReference type="SAM" id="Phobius"/>
    </source>
</evidence>
<comment type="caution">
    <text evidence="7">The sequence shown here is derived from an EMBL/GenBank/DDBJ whole genome shotgun (WGS) entry which is preliminary data.</text>
</comment>
<dbReference type="GO" id="GO:0016020">
    <property type="term" value="C:membrane"/>
    <property type="evidence" value="ECO:0007669"/>
    <property type="project" value="InterPro"/>
</dbReference>
<comment type="similarity">
    <text evidence="2">Belongs to the membrane fusion protein (MFP) (TC 8.A.1) family.</text>
</comment>
<dbReference type="NCBIfam" id="TIGR01730">
    <property type="entry name" value="RND_mfp"/>
    <property type="match status" value="1"/>
</dbReference>
<accession>A0A1G2CGL3</accession>
<sequence length="498" mass="53064">MKHIFQYARFFKTRAGIVAGIVIILIAGYLIFKGDAPVNNLVTVVRGSVSQEVSATGKTKPVHDVNLAFEKGGKIARVYRDVGDSVEAGGLIVALDASELSAQLAEAQAKLDKLVRGARPEDVKIAQTTLAKAEKDLENYYANAADIVNDAYAKADDAVRKQLDTLFSNDEETNVQLSFSTTDSQKKINVEAQRGKMTSDLNAWKSELANLQNDDISLDAALSSAVARLNSVRSFLTVVTDNTLSATGVSASTLNDYRALITTARTNINTALTNVNAQIQEIASQKLTKEKAADELALKVAGSDPQEIAGQEAAVALVNAQLAKTVIRAPFAGIVTMQDAEVGEIVAANIPVVSVISKAKLEIEANVPEADTAKVNIGNSAVITFDAFGESLKFQGKVVAIDPAATVVEGVPAYKTTFMLDRENPAIKPGLTANVTIKTQTRENVLVIPQRSIVYRGSKKVVLVIKEGVPEPEEREVTTGIRGTEGLIEILSGVSEGE</sequence>
<feature type="transmembrane region" description="Helical" evidence="5">
    <location>
        <begin position="12"/>
        <end position="32"/>
    </location>
</feature>
<dbReference type="PANTHER" id="PTHR32347">
    <property type="entry name" value="EFFLUX SYSTEM COMPONENT YKNX-RELATED"/>
    <property type="match status" value="1"/>
</dbReference>
<evidence type="ECO:0000259" key="6">
    <source>
        <dbReference type="Pfam" id="PF25954"/>
    </source>
</evidence>
<name>A0A1G2CGL3_9BACT</name>
<comment type="subcellular location">
    <subcellularLocation>
        <location evidence="1">Cell envelope</location>
    </subcellularLocation>
</comment>
<keyword evidence="3 4" id="KW-0175">Coiled coil</keyword>
<dbReference type="SUPFAM" id="SSF111369">
    <property type="entry name" value="HlyD-like secretion proteins"/>
    <property type="match status" value="1"/>
</dbReference>
<keyword evidence="5" id="KW-0472">Membrane</keyword>
<proteinExistence type="inferred from homology"/>
<dbReference type="EMBL" id="MHLB01000062">
    <property type="protein sequence ID" value="OGZ00526.1"/>
    <property type="molecule type" value="Genomic_DNA"/>
</dbReference>
<evidence type="ECO:0000256" key="2">
    <source>
        <dbReference type="ARBA" id="ARBA00009477"/>
    </source>
</evidence>
<dbReference type="InterPro" id="IPR050465">
    <property type="entry name" value="UPF0194_transport"/>
</dbReference>
<protein>
    <recommendedName>
        <fullName evidence="6">CusB-like beta-barrel domain-containing protein</fullName>
    </recommendedName>
</protein>
<evidence type="ECO:0000256" key="1">
    <source>
        <dbReference type="ARBA" id="ARBA00004196"/>
    </source>
</evidence>
<feature type="coiled-coil region" evidence="4">
    <location>
        <begin position="97"/>
        <end position="150"/>
    </location>
</feature>
<dbReference type="Proteomes" id="UP000178348">
    <property type="component" value="Unassembled WGS sequence"/>
</dbReference>
<gene>
    <name evidence="7" type="ORF">A2946_03455</name>
</gene>
<keyword evidence="5" id="KW-1133">Transmembrane helix</keyword>
<keyword evidence="5" id="KW-0812">Transmembrane</keyword>
<evidence type="ECO:0000313" key="8">
    <source>
        <dbReference type="Proteomes" id="UP000178348"/>
    </source>
</evidence>
<dbReference type="GO" id="GO:0030313">
    <property type="term" value="C:cell envelope"/>
    <property type="evidence" value="ECO:0007669"/>
    <property type="project" value="UniProtKB-SubCell"/>
</dbReference>
<dbReference type="AlphaFoldDB" id="A0A1G2CGL3"/>
<dbReference type="Gene3D" id="2.40.420.20">
    <property type="match status" value="1"/>
</dbReference>
<dbReference type="InterPro" id="IPR006143">
    <property type="entry name" value="RND_pump_MFP"/>
</dbReference>
<dbReference type="Gene3D" id="2.40.30.170">
    <property type="match status" value="1"/>
</dbReference>